<keyword evidence="5 8" id="KW-0288">FMN</keyword>
<accession>A0A9D1DZU3</accession>
<evidence type="ECO:0000256" key="1">
    <source>
        <dbReference type="ARBA" id="ARBA00001917"/>
    </source>
</evidence>
<comment type="similarity">
    <text evidence="2 8">Belongs to the flavodoxin family.</text>
</comment>
<comment type="caution">
    <text evidence="10">The sequence shown here is derived from an EMBL/GenBank/DDBJ whole genome shotgun (WGS) entry which is preliminary data.</text>
</comment>
<keyword evidence="7" id="KW-0535">Nitrogen fixation</keyword>
<dbReference type="InterPro" id="IPR050619">
    <property type="entry name" value="Flavodoxin"/>
</dbReference>
<dbReference type="InterPro" id="IPR029039">
    <property type="entry name" value="Flavoprotein-like_sf"/>
</dbReference>
<evidence type="ECO:0000256" key="7">
    <source>
        <dbReference type="ARBA" id="ARBA00023231"/>
    </source>
</evidence>
<dbReference type="InterPro" id="IPR008254">
    <property type="entry name" value="Flavodoxin/NO_synth"/>
</dbReference>
<dbReference type="InterPro" id="IPR001226">
    <property type="entry name" value="Flavodoxin_CS"/>
</dbReference>
<reference evidence="10" key="1">
    <citation type="submission" date="2020-10" db="EMBL/GenBank/DDBJ databases">
        <authorList>
            <person name="Gilroy R."/>
        </authorList>
    </citation>
    <scope>NUCLEOTIDE SEQUENCE</scope>
    <source>
        <strain evidence="10">ChiHjej13B12-12457</strain>
    </source>
</reference>
<proteinExistence type="inferred from homology"/>
<sequence length="165" mass="17703">MKKIVIIYGSSTGTTQAVAEAIASRLDVKDVFDVATITKGQVEPYDVLILGTSTWGDGELQDDWNDGINVIKSVNLAGKDVALFGCGDSMAYSDTFCNGMHLLKEELEGTGCNFIGGIPADGYSYSDSTAVEEGEFIGAAIDDNNEPEKTGKRIDTWIASFKDRL</sequence>
<dbReference type="PANTHER" id="PTHR42809:SF1">
    <property type="entry name" value="FLAVODOXIN 1"/>
    <property type="match status" value="1"/>
</dbReference>
<evidence type="ECO:0000259" key="9">
    <source>
        <dbReference type="PROSITE" id="PS50902"/>
    </source>
</evidence>
<reference evidence="10" key="2">
    <citation type="journal article" date="2021" name="PeerJ">
        <title>Extensive microbial diversity within the chicken gut microbiome revealed by metagenomics and culture.</title>
        <authorList>
            <person name="Gilroy R."/>
            <person name="Ravi A."/>
            <person name="Getino M."/>
            <person name="Pursley I."/>
            <person name="Horton D.L."/>
            <person name="Alikhan N.F."/>
            <person name="Baker D."/>
            <person name="Gharbi K."/>
            <person name="Hall N."/>
            <person name="Watson M."/>
            <person name="Adriaenssens E.M."/>
            <person name="Foster-Nyarko E."/>
            <person name="Jarju S."/>
            <person name="Secka A."/>
            <person name="Antonio M."/>
            <person name="Oren A."/>
            <person name="Chaudhuri R.R."/>
            <person name="La Ragione R."/>
            <person name="Hildebrand F."/>
            <person name="Pallen M.J."/>
        </authorList>
    </citation>
    <scope>NUCLEOTIDE SEQUENCE</scope>
    <source>
        <strain evidence="10">ChiHjej13B12-12457</strain>
    </source>
</reference>
<keyword evidence="6 8" id="KW-0249">Electron transport</keyword>
<evidence type="ECO:0000256" key="2">
    <source>
        <dbReference type="ARBA" id="ARBA00005267"/>
    </source>
</evidence>
<dbReference type="Gene3D" id="3.40.50.360">
    <property type="match status" value="1"/>
</dbReference>
<keyword evidence="3 8" id="KW-0813">Transport</keyword>
<dbReference type="PRINTS" id="PR00369">
    <property type="entry name" value="FLAVODOXIN"/>
</dbReference>
<feature type="domain" description="Flavodoxin-like" evidence="9">
    <location>
        <begin position="4"/>
        <end position="162"/>
    </location>
</feature>
<comment type="function">
    <text evidence="8">Low-potential electron donor to a number of redox enzymes.</text>
</comment>
<evidence type="ECO:0000256" key="3">
    <source>
        <dbReference type="ARBA" id="ARBA00022448"/>
    </source>
</evidence>
<evidence type="ECO:0000313" key="10">
    <source>
        <dbReference type="EMBL" id="HIR61978.1"/>
    </source>
</evidence>
<dbReference type="AlphaFoldDB" id="A0A9D1DZU3"/>
<organism evidence="10 11">
    <name type="scientific">Candidatus Coprenecus avistercoris</name>
    <dbReference type="NCBI Taxonomy" id="2840730"/>
    <lineage>
        <taxon>Bacteria</taxon>
        <taxon>Pseudomonadati</taxon>
        <taxon>Bacteroidota</taxon>
        <taxon>Bacteroidia</taxon>
        <taxon>Bacteroidales</taxon>
        <taxon>Rikenellaceae</taxon>
        <taxon>Rikenellaceae incertae sedis</taxon>
        <taxon>Candidatus Coprenecus</taxon>
    </lineage>
</organism>
<protein>
    <recommendedName>
        <fullName evidence="8">Flavodoxin</fullName>
    </recommendedName>
</protein>
<dbReference type="InterPro" id="IPR010086">
    <property type="entry name" value="Flavodoxin_lc"/>
</dbReference>
<dbReference type="InterPro" id="IPR001094">
    <property type="entry name" value="Flavdoxin-like"/>
</dbReference>
<dbReference type="EMBL" id="DVHI01000010">
    <property type="protein sequence ID" value="HIR61978.1"/>
    <property type="molecule type" value="Genomic_DNA"/>
</dbReference>
<dbReference type="PANTHER" id="PTHR42809">
    <property type="entry name" value="FLAVODOXIN 2"/>
    <property type="match status" value="1"/>
</dbReference>
<evidence type="ECO:0000313" key="11">
    <source>
        <dbReference type="Proteomes" id="UP000886744"/>
    </source>
</evidence>
<evidence type="ECO:0000256" key="4">
    <source>
        <dbReference type="ARBA" id="ARBA00022630"/>
    </source>
</evidence>
<dbReference type="PROSITE" id="PS00201">
    <property type="entry name" value="FLAVODOXIN"/>
    <property type="match status" value="1"/>
</dbReference>
<dbReference type="NCBIfam" id="NF006738">
    <property type="entry name" value="PRK09267.1-4"/>
    <property type="match status" value="1"/>
</dbReference>
<name>A0A9D1DZU3_9BACT</name>
<dbReference type="Pfam" id="PF00258">
    <property type="entry name" value="Flavodoxin_1"/>
    <property type="match status" value="1"/>
</dbReference>
<dbReference type="PROSITE" id="PS50902">
    <property type="entry name" value="FLAVODOXIN_LIKE"/>
    <property type="match status" value="1"/>
</dbReference>
<gene>
    <name evidence="10" type="ORF">IAC94_00435</name>
</gene>
<dbReference type="GO" id="GO:0009055">
    <property type="term" value="F:electron transfer activity"/>
    <property type="evidence" value="ECO:0007669"/>
    <property type="project" value="UniProtKB-UniRule"/>
</dbReference>
<evidence type="ECO:0000256" key="8">
    <source>
        <dbReference type="PIRNR" id="PIRNR038996"/>
    </source>
</evidence>
<dbReference type="NCBIfam" id="TIGR01752">
    <property type="entry name" value="flav_long"/>
    <property type="match status" value="1"/>
</dbReference>
<dbReference type="PIRSF" id="PIRSF038996">
    <property type="entry name" value="FldA"/>
    <property type="match status" value="1"/>
</dbReference>
<comment type="cofactor">
    <cofactor evidence="1 8">
        <name>FMN</name>
        <dbReference type="ChEBI" id="CHEBI:58210"/>
    </cofactor>
</comment>
<keyword evidence="4 8" id="KW-0285">Flavoprotein</keyword>
<evidence type="ECO:0000256" key="6">
    <source>
        <dbReference type="ARBA" id="ARBA00022982"/>
    </source>
</evidence>
<dbReference type="NCBIfam" id="NF006739">
    <property type="entry name" value="PRK09267.1-5"/>
    <property type="match status" value="1"/>
</dbReference>
<dbReference type="SUPFAM" id="SSF52218">
    <property type="entry name" value="Flavoproteins"/>
    <property type="match status" value="1"/>
</dbReference>
<dbReference type="GO" id="GO:0010181">
    <property type="term" value="F:FMN binding"/>
    <property type="evidence" value="ECO:0007669"/>
    <property type="project" value="UniProtKB-UniRule"/>
</dbReference>
<evidence type="ECO:0000256" key="5">
    <source>
        <dbReference type="ARBA" id="ARBA00022643"/>
    </source>
</evidence>
<dbReference type="Proteomes" id="UP000886744">
    <property type="component" value="Unassembled WGS sequence"/>
</dbReference>